<organism evidence="2 3">
    <name type="scientific">Polytolypa hystricis (strain UAMH7299)</name>
    <dbReference type="NCBI Taxonomy" id="1447883"/>
    <lineage>
        <taxon>Eukaryota</taxon>
        <taxon>Fungi</taxon>
        <taxon>Dikarya</taxon>
        <taxon>Ascomycota</taxon>
        <taxon>Pezizomycotina</taxon>
        <taxon>Eurotiomycetes</taxon>
        <taxon>Eurotiomycetidae</taxon>
        <taxon>Onygenales</taxon>
        <taxon>Onygenales incertae sedis</taxon>
        <taxon>Polytolypa</taxon>
    </lineage>
</organism>
<gene>
    <name evidence="2" type="ORF">AJ80_06638</name>
</gene>
<feature type="region of interest" description="Disordered" evidence="1">
    <location>
        <begin position="69"/>
        <end position="110"/>
    </location>
</feature>
<feature type="compositionally biased region" description="Basic and acidic residues" evidence="1">
    <location>
        <begin position="76"/>
        <end position="89"/>
    </location>
</feature>
<proteinExistence type="predicted"/>
<sequence length="292" mass="33574">MAPSCEALAIMISPMVAPMMPPSPDASLQQLHNHMVLVLREGDCYDTLYVPSWLRYTVLNPAIKLETTEPVPASENKPKQPDTSSKDEDWALIPENSDDDEGSDNTLPKEIVYDTNGDTVLVVGPVEHRFQFLLEDDPKSTAIFLDIVHHRYSALPLFFTFQELYSLAQLSHKYELRDLFNAHAARWVQPFIKEELKQIFESWLEHICGNSEKDKEGNLVYFGRKVRDWLPPAKRDEFEALVQKYRLALLSALIEVCTRGVNDGYCYRFKYKEEYSSDFGEDEQTEKVDNNG</sequence>
<accession>A0A2B7XVN8</accession>
<dbReference type="OrthoDB" id="5275938at2759"/>
<evidence type="ECO:0000313" key="3">
    <source>
        <dbReference type="Proteomes" id="UP000224634"/>
    </source>
</evidence>
<name>A0A2B7XVN8_POLH7</name>
<dbReference type="EMBL" id="PDNA01000114">
    <property type="protein sequence ID" value="PGH12692.1"/>
    <property type="molecule type" value="Genomic_DNA"/>
</dbReference>
<reference evidence="2 3" key="1">
    <citation type="submission" date="2017-10" db="EMBL/GenBank/DDBJ databases">
        <title>Comparative genomics in systemic dimorphic fungi from Ajellomycetaceae.</title>
        <authorList>
            <person name="Munoz J.F."/>
            <person name="Mcewen J.G."/>
            <person name="Clay O.K."/>
            <person name="Cuomo C.A."/>
        </authorList>
    </citation>
    <scope>NUCLEOTIDE SEQUENCE [LARGE SCALE GENOMIC DNA]</scope>
    <source>
        <strain evidence="2 3">UAMH7299</strain>
    </source>
</reference>
<protein>
    <submittedName>
        <fullName evidence="2">Uncharacterized protein</fullName>
    </submittedName>
</protein>
<evidence type="ECO:0000313" key="2">
    <source>
        <dbReference type="EMBL" id="PGH12692.1"/>
    </source>
</evidence>
<dbReference type="AlphaFoldDB" id="A0A2B7XVN8"/>
<comment type="caution">
    <text evidence="2">The sequence shown here is derived from an EMBL/GenBank/DDBJ whole genome shotgun (WGS) entry which is preliminary data.</text>
</comment>
<evidence type="ECO:0000256" key="1">
    <source>
        <dbReference type="SAM" id="MobiDB-lite"/>
    </source>
</evidence>
<keyword evidence="3" id="KW-1185">Reference proteome</keyword>
<dbReference type="Proteomes" id="UP000224634">
    <property type="component" value="Unassembled WGS sequence"/>
</dbReference>